<feature type="compositionally biased region" description="Polar residues" evidence="2">
    <location>
        <begin position="91"/>
        <end position="114"/>
    </location>
</feature>
<accession>A0A074W335</accession>
<evidence type="ECO:0000256" key="2">
    <source>
        <dbReference type="SAM" id="MobiDB-lite"/>
    </source>
</evidence>
<dbReference type="PROSITE" id="PS50966">
    <property type="entry name" value="ZF_SWIM"/>
    <property type="match status" value="1"/>
</dbReference>
<dbReference type="InterPro" id="IPR007527">
    <property type="entry name" value="Znf_SWIM"/>
</dbReference>
<dbReference type="STRING" id="1043003.A0A074W335"/>
<dbReference type="RefSeq" id="XP_040884236.1">
    <property type="nucleotide sequence ID" value="XM_041019820.1"/>
</dbReference>
<dbReference type="PROSITE" id="PS50089">
    <property type="entry name" value="ZF_RING_2"/>
    <property type="match status" value="1"/>
</dbReference>
<keyword evidence="6" id="KW-1185">Reference proteome</keyword>
<dbReference type="InterPro" id="IPR001841">
    <property type="entry name" value="Znf_RING"/>
</dbReference>
<dbReference type="PANTHER" id="PTHR21540:SF0">
    <property type="entry name" value="PHD FAMILY PROTEIN"/>
    <property type="match status" value="1"/>
</dbReference>
<feature type="domain" description="SWIM-type" evidence="4">
    <location>
        <begin position="204"/>
        <end position="238"/>
    </location>
</feature>
<dbReference type="Pfam" id="PF13639">
    <property type="entry name" value="zf-RING_2"/>
    <property type="match status" value="1"/>
</dbReference>
<dbReference type="Proteomes" id="UP000030672">
    <property type="component" value="Unassembled WGS sequence"/>
</dbReference>
<evidence type="ECO:0000313" key="5">
    <source>
        <dbReference type="EMBL" id="KEQ67213.1"/>
    </source>
</evidence>
<dbReference type="PANTHER" id="PTHR21540">
    <property type="entry name" value="RING FINGER AND SWIM DOMAIN-CONTAINING PROTEIN 2"/>
    <property type="match status" value="1"/>
</dbReference>
<keyword evidence="1" id="KW-0863">Zinc-finger</keyword>
<reference evidence="5 6" key="1">
    <citation type="journal article" date="2014" name="BMC Genomics">
        <title>Genome sequencing of four Aureobasidium pullulans varieties: biotechnological potential, stress tolerance, and description of new species.</title>
        <authorList>
            <person name="Gostin Ar C."/>
            <person name="Ohm R.A."/>
            <person name="Kogej T."/>
            <person name="Sonjak S."/>
            <person name="Turk M."/>
            <person name="Zajc J."/>
            <person name="Zalar P."/>
            <person name="Grube M."/>
            <person name="Sun H."/>
            <person name="Han J."/>
            <person name="Sharma A."/>
            <person name="Chiniquy J."/>
            <person name="Ngan C.Y."/>
            <person name="Lipzen A."/>
            <person name="Barry K."/>
            <person name="Grigoriev I.V."/>
            <person name="Gunde-Cimerman N."/>
        </authorList>
    </citation>
    <scope>NUCLEOTIDE SEQUENCE [LARGE SCALE GENOMIC DNA]</scope>
    <source>
        <strain evidence="5 6">CBS 110374</strain>
    </source>
</reference>
<feature type="compositionally biased region" description="Polar residues" evidence="2">
    <location>
        <begin position="1"/>
        <end position="18"/>
    </location>
</feature>
<dbReference type="GO" id="GO:0008270">
    <property type="term" value="F:zinc ion binding"/>
    <property type="evidence" value="ECO:0007669"/>
    <property type="project" value="UniProtKB-KW"/>
</dbReference>
<keyword evidence="1" id="KW-0862">Zinc</keyword>
<feature type="compositionally biased region" description="Basic and acidic residues" evidence="2">
    <location>
        <begin position="23"/>
        <end position="41"/>
    </location>
</feature>
<dbReference type="AlphaFoldDB" id="A0A074W335"/>
<name>A0A074W335_AURM1</name>
<dbReference type="InterPro" id="IPR039903">
    <property type="entry name" value="Zswim2"/>
</dbReference>
<proteinExistence type="predicted"/>
<dbReference type="HOGENOM" id="CLU_037984_1_0_1"/>
<protein>
    <recommendedName>
        <fullName evidence="7">SWIM-type domain-containing protein</fullName>
    </recommendedName>
</protein>
<evidence type="ECO:0000259" key="4">
    <source>
        <dbReference type="PROSITE" id="PS50966"/>
    </source>
</evidence>
<keyword evidence="1" id="KW-0479">Metal-binding</keyword>
<dbReference type="GO" id="GO:0061630">
    <property type="term" value="F:ubiquitin protein ligase activity"/>
    <property type="evidence" value="ECO:0007669"/>
    <property type="project" value="InterPro"/>
</dbReference>
<evidence type="ECO:0008006" key="7">
    <source>
        <dbReference type="Google" id="ProtNLM"/>
    </source>
</evidence>
<feature type="region of interest" description="Disordered" evidence="2">
    <location>
        <begin position="1"/>
        <end position="165"/>
    </location>
</feature>
<dbReference type="CDD" id="cd16494">
    <property type="entry name" value="RING-CH-C4HC3_ZSWM2"/>
    <property type="match status" value="1"/>
</dbReference>
<dbReference type="EMBL" id="KL584824">
    <property type="protein sequence ID" value="KEQ67213.1"/>
    <property type="molecule type" value="Genomic_DNA"/>
</dbReference>
<dbReference type="InterPro" id="IPR013083">
    <property type="entry name" value="Znf_RING/FYVE/PHD"/>
</dbReference>
<dbReference type="SUPFAM" id="SSF57850">
    <property type="entry name" value="RING/U-box"/>
    <property type="match status" value="1"/>
</dbReference>
<organism evidence="5 6">
    <name type="scientific">Aureobasidium melanogenum (strain CBS 110374)</name>
    <name type="common">Aureobasidium pullulans var. melanogenum</name>
    <dbReference type="NCBI Taxonomy" id="1043003"/>
    <lineage>
        <taxon>Eukaryota</taxon>
        <taxon>Fungi</taxon>
        <taxon>Dikarya</taxon>
        <taxon>Ascomycota</taxon>
        <taxon>Pezizomycotina</taxon>
        <taxon>Dothideomycetes</taxon>
        <taxon>Dothideomycetidae</taxon>
        <taxon>Dothideales</taxon>
        <taxon>Saccotheciaceae</taxon>
        <taxon>Aureobasidium</taxon>
    </lineage>
</organism>
<dbReference type="Gene3D" id="3.30.40.10">
    <property type="entry name" value="Zinc/RING finger domain, C3HC4 (zinc finger)"/>
    <property type="match status" value="1"/>
</dbReference>
<evidence type="ECO:0000256" key="1">
    <source>
        <dbReference type="PROSITE-ProRule" id="PRU00175"/>
    </source>
</evidence>
<feature type="domain" description="RING-type" evidence="3">
    <location>
        <begin position="286"/>
        <end position="334"/>
    </location>
</feature>
<dbReference type="GeneID" id="63913193"/>
<sequence length="406" mass="45295">MEESTSDIPATSASSAQENAVVDLRRSGRERSTTQRDELKAQPKSSLKRKRASAIDSDNKNLQHAPKTHARNAATTSKSKASSKCVASNKPTQSANASAKPTSKSRLESSSKNVGNVVDLTGDDDAATSSKKQKKPRAGKGEEKRLKRERSHAPQKYTTVAHRATTQRMVVIDRRRIDNDDCPHQTPHCPMEEVDLAGSTGNIYTVKITHVPECTCPDFRVNNNPQCKHIIYVLLKVLKVSEPLNFQAAFLTSELQEIFDHAGPLPAETVHIEDKDGKRKPIEGDCPICCEELSQEKETIVWCQAACGNNLHKTCFDQWAATKGHGQVTCPYCRTQWQSDIDGSALKGLAKTGPKNRDGYVNVAEQVGMSSRRDYSTYHDYWVRAQRRNGLLDNEDYDYDYEDDHY</sequence>
<evidence type="ECO:0000313" key="6">
    <source>
        <dbReference type="Proteomes" id="UP000030672"/>
    </source>
</evidence>
<evidence type="ECO:0000259" key="3">
    <source>
        <dbReference type="PROSITE" id="PS50089"/>
    </source>
</evidence>
<feature type="compositionally biased region" description="Low complexity" evidence="2">
    <location>
        <begin position="71"/>
        <end position="90"/>
    </location>
</feature>
<gene>
    <name evidence="5" type="ORF">M437DRAFT_38352</name>
</gene>